<evidence type="ECO:0000256" key="7">
    <source>
        <dbReference type="ARBA" id="ARBA00023004"/>
    </source>
</evidence>
<dbReference type="GO" id="GO:0046872">
    <property type="term" value="F:metal ion binding"/>
    <property type="evidence" value="ECO:0007669"/>
    <property type="project" value="UniProtKB-KW"/>
</dbReference>
<feature type="transmembrane region" description="Helical" evidence="9">
    <location>
        <begin position="106"/>
        <end position="132"/>
    </location>
</feature>
<sequence length="173" mass="18955">MAFCCSRLLASTHLKSTPSILLRGLYTSPRCLATMKVMPYKPPAKEGHDERNMRLNRPLSPHLLIYSPQLTSMLSITHRMTGLALTAYMTGIALGALMLPQPLSAYLAAASLSSGTIFVGKFIMAFPFAYHFTNGVRHLVWDMGKALTIKEVYSTGYVMLGISAVITLLLMGI</sequence>
<dbReference type="RefSeq" id="XP_026289013.1">
    <property type="nucleotide sequence ID" value="XM_026433228.2"/>
</dbReference>
<keyword evidence="6 9" id="KW-1133">Transmembrane helix</keyword>
<dbReference type="PANTHER" id="PTHR10978">
    <property type="entry name" value="SUCCINATE DEHYDROGENASE CYTOCHROME B560 SUBUNIT"/>
    <property type="match status" value="1"/>
</dbReference>
<dbReference type="GO" id="GO:0009055">
    <property type="term" value="F:electron transfer activity"/>
    <property type="evidence" value="ECO:0007669"/>
    <property type="project" value="InterPro"/>
</dbReference>
<keyword evidence="5" id="KW-0479">Metal-binding</keyword>
<dbReference type="InterPro" id="IPR018495">
    <property type="entry name" value="Succ_DH_cyt_bsu_CS"/>
</dbReference>
<keyword evidence="3" id="KW-0349">Heme</keyword>
<dbReference type="PROSITE" id="PS01000">
    <property type="entry name" value="SDH_CYT_1"/>
    <property type="match status" value="1"/>
</dbReference>
<protein>
    <submittedName>
        <fullName evidence="12">Succinate dehydrogenase cytochrome b560 subunit isoform X1</fullName>
    </submittedName>
    <submittedName>
        <fullName evidence="11">Succinate dehydrogenase cytochrome b560 subunit isoform X2</fullName>
    </submittedName>
</protein>
<dbReference type="GO" id="GO:0006121">
    <property type="term" value="P:mitochondrial electron transport, succinate to ubiquinone"/>
    <property type="evidence" value="ECO:0007669"/>
    <property type="project" value="TreeGrafter"/>
</dbReference>
<evidence type="ECO:0000256" key="2">
    <source>
        <dbReference type="ARBA" id="ARBA00005163"/>
    </source>
</evidence>
<evidence type="ECO:0000256" key="6">
    <source>
        <dbReference type="ARBA" id="ARBA00022989"/>
    </source>
</evidence>
<dbReference type="PANTHER" id="PTHR10978:SF5">
    <property type="entry name" value="SUCCINATE DEHYDROGENASE CYTOCHROME B560 SUBUNIT, MITOCHONDRIAL"/>
    <property type="match status" value="1"/>
</dbReference>
<dbReference type="InterPro" id="IPR000701">
    <property type="entry name" value="SuccDH_FuR_B_TM-su"/>
</dbReference>
<feature type="transmembrane region" description="Helical" evidence="9">
    <location>
        <begin position="152"/>
        <end position="171"/>
    </location>
</feature>
<dbReference type="InterPro" id="IPR034804">
    <property type="entry name" value="SQR/QFR_C/D"/>
</dbReference>
<dbReference type="GeneID" id="113213997"/>
<dbReference type="PROSITE" id="PS01001">
    <property type="entry name" value="SDH_CYT_2"/>
    <property type="match status" value="1"/>
</dbReference>
<dbReference type="NCBIfam" id="TIGR02970">
    <property type="entry name" value="succ_dehyd_cytB"/>
    <property type="match status" value="1"/>
</dbReference>
<evidence type="ECO:0000313" key="11">
    <source>
        <dbReference type="RefSeq" id="XP_026289013.1"/>
    </source>
</evidence>
<evidence type="ECO:0000256" key="1">
    <source>
        <dbReference type="ARBA" id="ARBA00004141"/>
    </source>
</evidence>
<keyword evidence="4 9" id="KW-0812">Transmembrane</keyword>
<dbReference type="Proteomes" id="UP000504606">
    <property type="component" value="Unplaced"/>
</dbReference>
<dbReference type="OrthoDB" id="588261at2759"/>
<dbReference type="RefSeq" id="XP_052128465.1">
    <property type="nucleotide sequence ID" value="XM_052272505.1"/>
</dbReference>
<keyword evidence="8 9" id="KW-0472">Membrane</keyword>
<gene>
    <name evidence="11 12" type="primary">LOC113213997</name>
</gene>
<dbReference type="GO" id="GO:0005739">
    <property type="term" value="C:mitochondrion"/>
    <property type="evidence" value="ECO:0007669"/>
    <property type="project" value="GOC"/>
</dbReference>
<evidence type="ECO:0000256" key="3">
    <source>
        <dbReference type="ARBA" id="ARBA00022617"/>
    </source>
</evidence>
<evidence type="ECO:0000256" key="8">
    <source>
        <dbReference type="ARBA" id="ARBA00023136"/>
    </source>
</evidence>
<dbReference type="AlphaFoldDB" id="A0A6J1T6X8"/>
<dbReference type="InterPro" id="IPR014314">
    <property type="entry name" value="Succ_DH_cytb556"/>
</dbReference>
<feature type="transmembrane region" description="Helical" evidence="9">
    <location>
        <begin position="80"/>
        <end position="99"/>
    </location>
</feature>
<evidence type="ECO:0000313" key="10">
    <source>
        <dbReference type="Proteomes" id="UP000504606"/>
    </source>
</evidence>
<organism evidence="10 11">
    <name type="scientific">Frankliniella occidentalis</name>
    <name type="common">Western flower thrips</name>
    <name type="synonym">Euthrips occidentalis</name>
    <dbReference type="NCBI Taxonomy" id="133901"/>
    <lineage>
        <taxon>Eukaryota</taxon>
        <taxon>Metazoa</taxon>
        <taxon>Ecdysozoa</taxon>
        <taxon>Arthropoda</taxon>
        <taxon>Hexapoda</taxon>
        <taxon>Insecta</taxon>
        <taxon>Pterygota</taxon>
        <taxon>Neoptera</taxon>
        <taxon>Paraneoptera</taxon>
        <taxon>Thysanoptera</taxon>
        <taxon>Terebrantia</taxon>
        <taxon>Thripoidea</taxon>
        <taxon>Thripidae</taxon>
        <taxon>Frankliniella</taxon>
    </lineage>
</organism>
<proteinExistence type="predicted"/>
<evidence type="ECO:0000256" key="9">
    <source>
        <dbReference type="SAM" id="Phobius"/>
    </source>
</evidence>
<dbReference type="Gene3D" id="1.20.1300.10">
    <property type="entry name" value="Fumarate reductase/succinate dehydrogenase, transmembrane subunit"/>
    <property type="match status" value="1"/>
</dbReference>
<comment type="pathway">
    <text evidence="2">Carbohydrate metabolism; tricarboxylic acid cycle.</text>
</comment>
<evidence type="ECO:0000256" key="5">
    <source>
        <dbReference type="ARBA" id="ARBA00022723"/>
    </source>
</evidence>
<evidence type="ECO:0000256" key="4">
    <source>
        <dbReference type="ARBA" id="ARBA00022692"/>
    </source>
</evidence>
<comment type="subcellular location">
    <subcellularLocation>
        <location evidence="1">Membrane</location>
        <topology evidence="1">Multi-pass membrane protein</topology>
    </subcellularLocation>
</comment>
<reference evidence="11 12" key="1">
    <citation type="submission" date="2025-04" db="UniProtKB">
        <authorList>
            <consortium name="RefSeq"/>
        </authorList>
    </citation>
    <scope>IDENTIFICATION</scope>
    <source>
        <tissue evidence="11 12">Whole organism</tissue>
    </source>
</reference>
<dbReference type="Pfam" id="PF01127">
    <property type="entry name" value="Sdh_cyt"/>
    <property type="match status" value="1"/>
</dbReference>
<accession>A0A6J1T6X8</accession>
<evidence type="ECO:0000313" key="12">
    <source>
        <dbReference type="RefSeq" id="XP_052128465.1"/>
    </source>
</evidence>
<keyword evidence="7" id="KW-0408">Iron</keyword>
<dbReference type="KEGG" id="foc:113213997"/>
<dbReference type="SUPFAM" id="SSF81343">
    <property type="entry name" value="Fumarate reductase respiratory complex transmembrane subunits"/>
    <property type="match status" value="1"/>
</dbReference>
<name>A0A6J1T6X8_FRAOC</name>
<dbReference type="GO" id="GO:0006099">
    <property type="term" value="P:tricarboxylic acid cycle"/>
    <property type="evidence" value="ECO:0007669"/>
    <property type="project" value="InterPro"/>
</dbReference>
<keyword evidence="10" id="KW-1185">Reference proteome</keyword>
<dbReference type="GO" id="GO:0016020">
    <property type="term" value="C:membrane"/>
    <property type="evidence" value="ECO:0007669"/>
    <property type="project" value="UniProtKB-SubCell"/>
</dbReference>
<dbReference type="FunFam" id="1.20.1300.10:FF:000011">
    <property type="entry name" value="Succinate dehydrogenase cytochrome b560 subunit"/>
    <property type="match status" value="1"/>
</dbReference>
<dbReference type="CDD" id="cd03499">
    <property type="entry name" value="SQR_TypeC_SdhC"/>
    <property type="match status" value="1"/>
</dbReference>